<feature type="compositionally biased region" description="Basic and acidic residues" evidence="7">
    <location>
        <begin position="392"/>
        <end position="406"/>
    </location>
</feature>
<dbReference type="Gene3D" id="4.10.280.10">
    <property type="entry name" value="Helix-loop-helix DNA-binding domain"/>
    <property type="match status" value="1"/>
</dbReference>
<dbReference type="OrthoDB" id="677168at2759"/>
<dbReference type="SMART" id="SM00353">
    <property type="entry name" value="HLH"/>
    <property type="match status" value="1"/>
</dbReference>
<evidence type="ECO:0000259" key="8">
    <source>
        <dbReference type="PROSITE" id="PS50888"/>
    </source>
</evidence>
<organism evidence="9 10">
    <name type="scientific">Amborella trichopoda</name>
    <dbReference type="NCBI Taxonomy" id="13333"/>
    <lineage>
        <taxon>Eukaryota</taxon>
        <taxon>Viridiplantae</taxon>
        <taxon>Streptophyta</taxon>
        <taxon>Embryophyta</taxon>
        <taxon>Tracheophyta</taxon>
        <taxon>Spermatophyta</taxon>
        <taxon>Magnoliopsida</taxon>
        <taxon>Amborellales</taxon>
        <taxon>Amborellaceae</taxon>
        <taxon>Amborella</taxon>
    </lineage>
</organism>
<name>W1Q0R8_AMBTC</name>
<evidence type="ECO:0000256" key="1">
    <source>
        <dbReference type="ARBA" id="ARBA00004123"/>
    </source>
</evidence>
<evidence type="ECO:0000256" key="4">
    <source>
        <dbReference type="ARBA" id="ARBA00023242"/>
    </source>
</evidence>
<reference evidence="10" key="1">
    <citation type="journal article" date="2013" name="Science">
        <title>The Amborella genome and the evolution of flowering plants.</title>
        <authorList>
            <consortium name="Amborella Genome Project"/>
        </authorList>
    </citation>
    <scope>NUCLEOTIDE SEQUENCE [LARGE SCALE GENOMIC DNA]</scope>
</reference>
<keyword evidence="6" id="KW-0175">Coiled coil</keyword>
<dbReference type="GO" id="GO:0005634">
    <property type="term" value="C:nucleus"/>
    <property type="evidence" value="ECO:0000318"/>
    <property type="project" value="GO_Central"/>
</dbReference>
<dbReference type="GO" id="GO:0000976">
    <property type="term" value="F:transcription cis-regulatory region binding"/>
    <property type="evidence" value="ECO:0000318"/>
    <property type="project" value="GO_Central"/>
</dbReference>
<dbReference type="PANTHER" id="PTHR11514:SF47">
    <property type="entry name" value="TRANSCRIPTION FACTOR BHLH13"/>
    <property type="match status" value="1"/>
</dbReference>
<feature type="compositionally biased region" description="Basic residues" evidence="7">
    <location>
        <begin position="382"/>
        <end position="391"/>
    </location>
</feature>
<dbReference type="eggNOG" id="ENOG502QUFW">
    <property type="taxonomic scope" value="Eukaryota"/>
</dbReference>
<dbReference type="Pfam" id="PF14215">
    <property type="entry name" value="bHLH-MYC_N"/>
    <property type="match status" value="1"/>
</dbReference>
<dbReference type="GO" id="GO:0003700">
    <property type="term" value="F:DNA-binding transcription factor activity"/>
    <property type="evidence" value="ECO:0000318"/>
    <property type="project" value="GO_Central"/>
</dbReference>
<dbReference type="OMA" id="SCNENRP"/>
<dbReference type="FunFam" id="4.10.280.10:FF:000078">
    <property type="entry name" value="Transcription factor bHLH13"/>
    <property type="match status" value="1"/>
</dbReference>
<comment type="subcellular location">
    <subcellularLocation>
        <location evidence="1 5">Nucleus</location>
    </subcellularLocation>
</comment>
<feature type="coiled-coil region" evidence="6">
    <location>
        <begin position="434"/>
        <end position="461"/>
    </location>
</feature>
<dbReference type="Proteomes" id="UP000017836">
    <property type="component" value="Unassembled WGS sequence"/>
</dbReference>
<keyword evidence="2 5" id="KW-0805">Transcription regulation</keyword>
<dbReference type="HOGENOM" id="CLU_021132_0_1_1"/>
<dbReference type="EMBL" id="KI392560">
    <property type="protein sequence ID" value="ERN14081.1"/>
    <property type="molecule type" value="Genomic_DNA"/>
</dbReference>
<keyword evidence="10" id="KW-1185">Reference proteome</keyword>
<gene>
    <name evidence="9" type="ORF">AMTR_s00021p00226670</name>
</gene>
<feature type="domain" description="BHLH" evidence="8">
    <location>
        <begin position="395"/>
        <end position="444"/>
    </location>
</feature>
<dbReference type="AlphaFoldDB" id="W1Q0R8"/>
<keyword evidence="4 5" id="KW-0539">Nucleus</keyword>
<accession>W1Q0R8</accession>
<dbReference type="SUPFAM" id="SSF55781">
    <property type="entry name" value="GAF domain-like"/>
    <property type="match status" value="1"/>
</dbReference>
<dbReference type="InterPro" id="IPR036638">
    <property type="entry name" value="HLH_DNA-bd_sf"/>
</dbReference>
<dbReference type="KEGG" id="atr:18442332"/>
<dbReference type="SUPFAM" id="SSF47459">
    <property type="entry name" value="HLH, helix-loop-helix DNA-binding domain"/>
    <property type="match status" value="1"/>
</dbReference>
<evidence type="ECO:0000256" key="3">
    <source>
        <dbReference type="ARBA" id="ARBA00023163"/>
    </source>
</evidence>
<proteinExistence type="predicted"/>
<evidence type="ECO:0000313" key="10">
    <source>
        <dbReference type="Proteomes" id="UP000017836"/>
    </source>
</evidence>
<evidence type="ECO:0000256" key="7">
    <source>
        <dbReference type="SAM" id="MobiDB-lite"/>
    </source>
</evidence>
<dbReference type="GO" id="GO:0006355">
    <property type="term" value="P:regulation of DNA-templated transcription"/>
    <property type="evidence" value="ECO:0000318"/>
    <property type="project" value="GO_Central"/>
</dbReference>
<sequence>MKAEMVSARVWSGEDKATIEAILGPKAVEFLTTTKFSFEGLVMATTADCNLQNKLCDLVEGHHFSKFSWNYAIFWQISSSKSGELVLGWGDGYCKEPKEEEVVSENGLDLCNEKETQQKMRKRVLELLHLFFGGSDEENYELGLDRVSDTEMFYLVSMYFSFPNGFGIPGRVFRTRKPLWLCDGPNSLADYCYRTFIARLTGIQTLVCIPVANGVLELGSIESIPQDQEALHKIVSVFAHNDGQPNLRSNAWAFSSPTPLKSERPPSPLIEKNPKIFGQDLKLVQSQVERHYSVFNPSQENIGLCDNGERISSIGNAKALQAFNWNRIHGGNMGCTNGGAEKNRVNQIQQQKQHKQISFNGDHSDAEATCRESKLPQSSERKPRKRGRKPANGREEPLNHVEAERQRREKLNQRFYALRAVVPNISKMDKASLLGDAIAYINELQNKLKDIETENEKQASSDLMEMALETEDQNKGVSQIDIEVQSSSNEVLVKIECGLNEHPVSKIINLLREAQVTVEEPKISLSGDTVLHTFVIKSLGIERVTKDKLVSALSKLSNGL</sequence>
<feature type="compositionally biased region" description="Basic and acidic residues" evidence="7">
    <location>
        <begin position="362"/>
        <end position="374"/>
    </location>
</feature>
<evidence type="ECO:0000313" key="9">
    <source>
        <dbReference type="EMBL" id="ERN14081.1"/>
    </source>
</evidence>
<dbReference type="CDD" id="cd11449">
    <property type="entry name" value="bHLH_AtAIB_like"/>
    <property type="match status" value="1"/>
</dbReference>
<dbReference type="InterPro" id="IPR011598">
    <property type="entry name" value="bHLH_dom"/>
</dbReference>
<feature type="region of interest" description="Disordered" evidence="7">
    <location>
        <begin position="348"/>
        <end position="406"/>
    </location>
</feature>
<evidence type="ECO:0000256" key="5">
    <source>
        <dbReference type="RuleBase" id="RU369104"/>
    </source>
</evidence>
<keyword evidence="3 5" id="KW-0804">Transcription</keyword>
<dbReference type="GO" id="GO:0046983">
    <property type="term" value="F:protein dimerization activity"/>
    <property type="evidence" value="ECO:0007669"/>
    <property type="project" value="InterPro"/>
</dbReference>
<evidence type="ECO:0000256" key="6">
    <source>
        <dbReference type="SAM" id="Coils"/>
    </source>
</evidence>
<dbReference type="Pfam" id="PF00010">
    <property type="entry name" value="HLH"/>
    <property type="match status" value="1"/>
</dbReference>
<dbReference type="PROSITE" id="PS50888">
    <property type="entry name" value="BHLH"/>
    <property type="match status" value="1"/>
</dbReference>
<dbReference type="PANTHER" id="PTHR11514">
    <property type="entry name" value="MYC"/>
    <property type="match status" value="1"/>
</dbReference>
<dbReference type="InterPro" id="IPR045084">
    <property type="entry name" value="AIB/MYC-like"/>
</dbReference>
<dbReference type="InterPro" id="IPR025610">
    <property type="entry name" value="MYC/MYB_N"/>
</dbReference>
<protein>
    <recommendedName>
        <fullName evidence="5">Transcription factor</fullName>
        <shortName evidence="5">bHLH transcription factor</shortName>
    </recommendedName>
    <alternativeName>
        <fullName evidence="5">Basic helix-loop-helix protein</fullName>
    </alternativeName>
</protein>
<dbReference type="Gramene" id="ERN14081">
    <property type="protein sequence ID" value="ERN14081"/>
    <property type="gene ID" value="AMTR_s00021p00226670"/>
</dbReference>
<dbReference type="STRING" id="13333.W1Q0R8"/>
<evidence type="ECO:0000256" key="2">
    <source>
        <dbReference type="ARBA" id="ARBA00023015"/>
    </source>
</evidence>